<evidence type="ECO:0000256" key="2">
    <source>
        <dbReference type="SAM" id="Phobius"/>
    </source>
</evidence>
<dbReference type="EMBL" id="GBYB01001211">
    <property type="protein sequence ID" value="JAG70978.1"/>
    <property type="molecule type" value="Transcribed_RNA"/>
</dbReference>
<keyword evidence="2" id="KW-0472">Membrane</keyword>
<dbReference type="KEGG" id="fas:105271133"/>
<feature type="transmembrane region" description="Helical" evidence="2">
    <location>
        <begin position="97"/>
        <end position="117"/>
    </location>
</feature>
<organism evidence="3">
    <name type="scientific">Fopius arisanus</name>
    <dbReference type="NCBI Taxonomy" id="64838"/>
    <lineage>
        <taxon>Eukaryota</taxon>
        <taxon>Metazoa</taxon>
        <taxon>Ecdysozoa</taxon>
        <taxon>Arthropoda</taxon>
        <taxon>Hexapoda</taxon>
        <taxon>Insecta</taxon>
        <taxon>Pterygota</taxon>
        <taxon>Neoptera</taxon>
        <taxon>Endopterygota</taxon>
        <taxon>Hymenoptera</taxon>
        <taxon>Apocrita</taxon>
        <taxon>Ichneumonoidea</taxon>
        <taxon>Braconidae</taxon>
        <taxon>Opiinae</taxon>
        <taxon>Fopius</taxon>
    </lineage>
</organism>
<keyword evidence="4" id="KW-1185">Reference proteome</keyword>
<keyword evidence="2" id="KW-0812">Transmembrane</keyword>
<feature type="transmembrane region" description="Helical" evidence="2">
    <location>
        <begin position="264"/>
        <end position="285"/>
    </location>
</feature>
<reference evidence="5" key="2">
    <citation type="submission" date="2025-04" db="UniProtKB">
        <authorList>
            <consortium name="RefSeq"/>
        </authorList>
    </citation>
    <scope>IDENTIFICATION</scope>
    <source>
        <strain evidence="5">USDA-PBARC FA_bdor</strain>
        <tissue evidence="5">Whole organism</tissue>
    </source>
</reference>
<evidence type="ECO:0000313" key="4">
    <source>
        <dbReference type="Proteomes" id="UP000694866"/>
    </source>
</evidence>
<feature type="transmembrane region" description="Helical" evidence="2">
    <location>
        <begin position="58"/>
        <end position="77"/>
    </location>
</feature>
<dbReference type="Pfam" id="PF15993">
    <property type="entry name" value="Fuseless"/>
    <property type="match status" value="1"/>
</dbReference>
<protein>
    <submittedName>
        <fullName evidence="3">MatK_1 protein</fullName>
    </submittedName>
    <submittedName>
        <fullName evidence="5">Uncharacterized protein fusl isoform X1</fullName>
    </submittedName>
</protein>
<dbReference type="GeneID" id="105271133"/>
<evidence type="ECO:0000313" key="5">
    <source>
        <dbReference type="RefSeq" id="XP_011310790.1"/>
    </source>
</evidence>
<feature type="transmembrane region" description="Helical" evidence="2">
    <location>
        <begin position="332"/>
        <end position="350"/>
    </location>
</feature>
<dbReference type="GO" id="GO:0007270">
    <property type="term" value="P:neuron-neuron synaptic transmission"/>
    <property type="evidence" value="ECO:0007669"/>
    <property type="project" value="TreeGrafter"/>
</dbReference>
<dbReference type="Proteomes" id="UP000694866">
    <property type="component" value="Unplaced"/>
</dbReference>
<evidence type="ECO:0000256" key="1">
    <source>
        <dbReference type="SAM" id="MobiDB-lite"/>
    </source>
</evidence>
<feature type="transmembrane region" description="Helical" evidence="2">
    <location>
        <begin position="224"/>
        <end position="244"/>
    </location>
</feature>
<accession>A0A0C9R321</accession>
<feature type="region of interest" description="Disordered" evidence="1">
    <location>
        <begin position="395"/>
        <end position="418"/>
    </location>
</feature>
<evidence type="ECO:0000313" key="3">
    <source>
        <dbReference type="EMBL" id="JAG70978.1"/>
    </source>
</evidence>
<dbReference type="GO" id="GO:0070073">
    <property type="term" value="P:clustering of voltage-gated calcium channels"/>
    <property type="evidence" value="ECO:0007669"/>
    <property type="project" value="TreeGrafter"/>
</dbReference>
<dbReference type="GO" id="GO:0007274">
    <property type="term" value="P:neuromuscular synaptic transmission"/>
    <property type="evidence" value="ECO:0007669"/>
    <property type="project" value="TreeGrafter"/>
</dbReference>
<proteinExistence type="predicted"/>
<gene>
    <name evidence="3" type="primary">matK_1</name>
    <name evidence="5" type="synonym">fusl</name>
    <name evidence="3" type="ORF">g.29761</name>
</gene>
<dbReference type="PANTHER" id="PTHR35270:SF2">
    <property type="entry name" value="FUSELESS, ISOFORM A"/>
    <property type="match status" value="1"/>
</dbReference>
<dbReference type="OrthoDB" id="45313at2759"/>
<dbReference type="PANTHER" id="PTHR35270">
    <property type="entry name" value="FUSELESS, ISOFORM A"/>
    <property type="match status" value="1"/>
</dbReference>
<feature type="transmembrane region" description="Helical" evidence="2">
    <location>
        <begin position="138"/>
        <end position="157"/>
    </location>
</feature>
<dbReference type="InterPro" id="IPR032751">
    <property type="entry name" value="Fuseless"/>
</dbReference>
<name>A0A0C9R321_9HYME</name>
<sequence length="440" mass="49885">MSGMSPALNIDNIKKEEYLDPEEMQDLVSFQNHQNCLKNHNEITRKVTIFPEKWKSKYTLSVFDNIISLSIVGPLVVGHWCGQWGLLDYYKLPLSDWLCFCLGLGLHCSFTCLRYILQRIFADHWRLSNPIGRGGYRVARLVYTYLFGLSCVLHWKGGWAIFSAVVGDNLWTDAAVTLALIGVLIVLKASRNLLAPPFIIAVDVPPLVFNYPTRFRVNSRDCTLYVLDCVFSVGVVGTLVVFVWRGIWVLLDHHLFPENREYSAIGSMVIGYILVAITFCLQPVMRYVCSRLEGLPRLLAADAFLFLSFLGTVNVWRGIWGLLEVWLFPENVALSCWITHIGCFLFLGLLNCSNSILVRGVYIDAEEEEGKCVVFPCHYLRLFFKIEREKKEARRQGHLGMSRDYSPSENAGKDAENGDLLNCTSLPTIIPANPESLVLK</sequence>
<dbReference type="RefSeq" id="XP_011310790.1">
    <property type="nucleotide sequence ID" value="XM_011312488.1"/>
</dbReference>
<dbReference type="CTD" id="33765"/>
<reference evidence="3" key="1">
    <citation type="submission" date="2015-01" db="EMBL/GenBank/DDBJ databases">
        <title>Transcriptome Assembly of Fopius arisanus.</title>
        <authorList>
            <person name="Geib S."/>
        </authorList>
    </citation>
    <scope>NUCLEOTIDE SEQUENCE</scope>
</reference>
<accession>A0A9R1TJX9</accession>
<feature type="transmembrane region" description="Helical" evidence="2">
    <location>
        <begin position="297"/>
        <end position="320"/>
    </location>
</feature>
<feature type="transmembrane region" description="Helical" evidence="2">
    <location>
        <begin position="169"/>
        <end position="187"/>
    </location>
</feature>
<dbReference type="AlphaFoldDB" id="A0A0C9R321"/>
<dbReference type="GO" id="GO:0042734">
    <property type="term" value="C:presynaptic membrane"/>
    <property type="evidence" value="ECO:0007669"/>
    <property type="project" value="TreeGrafter"/>
</dbReference>
<keyword evidence="2" id="KW-1133">Transmembrane helix</keyword>